<dbReference type="AlphaFoldDB" id="A0A2I2Z3L7"/>
<dbReference type="Ensembl" id="ENSGGOT00000057043.1">
    <property type="protein sequence ID" value="ENSGGOP00000041864.1"/>
    <property type="gene ID" value="ENSGGOG00000037499.1"/>
</dbReference>
<organism evidence="1 2">
    <name type="scientific">Gorilla gorilla gorilla</name>
    <name type="common">Western lowland gorilla</name>
    <dbReference type="NCBI Taxonomy" id="9595"/>
    <lineage>
        <taxon>Eukaryota</taxon>
        <taxon>Metazoa</taxon>
        <taxon>Chordata</taxon>
        <taxon>Craniata</taxon>
        <taxon>Vertebrata</taxon>
        <taxon>Euteleostomi</taxon>
        <taxon>Mammalia</taxon>
        <taxon>Eutheria</taxon>
        <taxon>Euarchontoglires</taxon>
        <taxon>Primates</taxon>
        <taxon>Haplorrhini</taxon>
        <taxon>Catarrhini</taxon>
        <taxon>Hominidae</taxon>
        <taxon>Gorilla</taxon>
    </lineage>
</organism>
<evidence type="ECO:0000313" key="1">
    <source>
        <dbReference type="Ensembl" id="ENSGGOP00000041864.1"/>
    </source>
</evidence>
<reference evidence="1" key="3">
    <citation type="submission" date="2025-08" db="UniProtKB">
        <authorList>
            <consortium name="Ensembl"/>
        </authorList>
    </citation>
    <scope>IDENTIFICATION</scope>
</reference>
<dbReference type="GeneTree" id="ENSGT00910000146863"/>
<keyword evidence="2" id="KW-1185">Reference proteome</keyword>
<protein>
    <submittedName>
        <fullName evidence="1">Uncharacterized protein</fullName>
    </submittedName>
</protein>
<proteinExistence type="predicted"/>
<dbReference type="EMBL" id="CABD030116764">
    <property type="status" value="NOT_ANNOTATED_CDS"/>
    <property type="molecule type" value="Genomic_DNA"/>
</dbReference>
<reference evidence="1 2" key="2">
    <citation type="journal article" date="2012" name="Nature">
        <title>Insights into hominid evolution from the gorilla genome sequence.</title>
        <authorList>
            <person name="Scally A."/>
            <person name="Dutheil J.Y."/>
            <person name="Hillier L.W."/>
            <person name="Jordan G.E."/>
            <person name="Goodhead I."/>
            <person name="Herrero J."/>
            <person name="Hobolth A."/>
            <person name="Lappalainen T."/>
            <person name="Mailund T."/>
            <person name="Marques-Bonet T."/>
            <person name="McCarthy S."/>
            <person name="Montgomery S.H."/>
            <person name="Schwalie P.C."/>
            <person name="Tang Y.A."/>
            <person name="Ward M.C."/>
            <person name="Xue Y."/>
            <person name="Yngvadottir B."/>
            <person name="Alkan C."/>
            <person name="Andersen L.N."/>
            <person name="Ayub Q."/>
            <person name="Ball E.V."/>
            <person name="Beal K."/>
            <person name="Bradley B.J."/>
            <person name="Chen Y."/>
            <person name="Clee C.M."/>
            <person name="Fitzgerald S."/>
            <person name="Graves T.A."/>
            <person name="Gu Y."/>
            <person name="Heath P."/>
            <person name="Heger A."/>
            <person name="Karakoc E."/>
            <person name="Kolb-Kokocinski A."/>
            <person name="Laird G.K."/>
            <person name="Lunter G."/>
            <person name="Meader S."/>
            <person name="Mort M."/>
            <person name="Mullikin J.C."/>
            <person name="Munch K."/>
            <person name="O'Connor T.D."/>
            <person name="Phillips A.D."/>
            <person name="Prado-Martinez J."/>
            <person name="Rogers A.S."/>
            <person name="Sajjadian S."/>
            <person name="Schmidt D."/>
            <person name="Shaw K."/>
            <person name="Simpson J.T."/>
            <person name="Stenson P.D."/>
            <person name="Turner D.J."/>
            <person name="Vigilant L."/>
            <person name="Vilella A.J."/>
            <person name="Whitener W."/>
            <person name="Zhu B."/>
            <person name="Cooper D.N."/>
            <person name="de Jong P."/>
            <person name="Dermitzakis E.T."/>
            <person name="Eichler E.E."/>
            <person name="Flicek P."/>
            <person name="Goldman N."/>
            <person name="Mundy N.I."/>
            <person name="Ning Z."/>
            <person name="Odom D.T."/>
            <person name="Ponting C.P."/>
            <person name="Quail M.A."/>
            <person name="Ryder O.A."/>
            <person name="Searle S.M."/>
            <person name="Warren W.C."/>
            <person name="Wilson R.K."/>
            <person name="Schierup M.H."/>
            <person name="Rogers J."/>
            <person name="Tyler-Smith C."/>
            <person name="Durbin R."/>
        </authorList>
    </citation>
    <scope>NUCLEOTIDE SEQUENCE [LARGE SCALE GENOMIC DNA]</scope>
</reference>
<evidence type="ECO:0000313" key="2">
    <source>
        <dbReference type="Proteomes" id="UP000001519"/>
    </source>
</evidence>
<reference evidence="2" key="1">
    <citation type="submission" date="2011-05" db="EMBL/GenBank/DDBJ databases">
        <title>Insights into the evolution of the great apes provided by the gorilla genome.</title>
        <authorList>
            <person name="Scally A."/>
        </authorList>
    </citation>
    <scope>NUCLEOTIDE SEQUENCE [LARGE SCALE GENOMIC DNA]</scope>
</reference>
<reference evidence="1" key="4">
    <citation type="submission" date="2025-09" db="UniProtKB">
        <authorList>
            <consortium name="Ensembl"/>
        </authorList>
    </citation>
    <scope>IDENTIFICATION</scope>
</reference>
<accession>A0A2I2Z3L7</accession>
<dbReference type="Bgee" id="ENSGGOG00000037499">
    <property type="expression patterns" value="Expressed in multicellular organism and 4 other cell types or tissues"/>
</dbReference>
<dbReference type="EMBL" id="CABD030116763">
    <property type="status" value="NOT_ANNOTATED_CDS"/>
    <property type="molecule type" value="Genomic_DNA"/>
</dbReference>
<sequence>MEKPGENAARDGLLPLNPCWGGSRCTMLL</sequence>
<dbReference type="Proteomes" id="UP000001519">
    <property type="component" value="Chromosome 20"/>
</dbReference>
<name>A0A2I2Z3L7_GORGO</name>